<evidence type="ECO:0000313" key="3">
    <source>
        <dbReference type="Proteomes" id="UP000614741"/>
    </source>
</evidence>
<keyword evidence="3" id="KW-1185">Reference proteome</keyword>
<keyword evidence="1" id="KW-1133">Transmembrane helix</keyword>
<keyword evidence="1" id="KW-0472">Membrane</keyword>
<evidence type="ECO:0000256" key="1">
    <source>
        <dbReference type="SAM" id="Phobius"/>
    </source>
</evidence>
<name>A0ABQ4DR89_9CELL</name>
<protein>
    <submittedName>
        <fullName evidence="2">Uncharacterized protein</fullName>
    </submittedName>
</protein>
<accession>A0ABQ4DR89</accession>
<organism evidence="2 3">
    <name type="scientific">Cellulomonas phragmiteti</name>
    <dbReference type="NCBI Taxonomy" id="478780"/>
    <lineage>
        <taxon>Bacteria</taxon>
        <taxon>Bacillati</taxon>
        <taxon>Actinomycetota</taxon>
        <taxon>Actinomycetes</taxon>
        <taxon>Micrococcales</taxon>
        <taxon>Cellulomonadaceae</taxon>
        <taxon>Cellulomonas</taxon>
    </lineage>
</organism>
<evidence type="ECO:0000313" key="2">
    <source>
        <dbReference type="EMBL" id="GIG41870.1"/>
    </source>
</evidence>
<proteinExistence type="predicted"/>
<gene>
    <name evidence="2" type="ORF">Cph01nite_36320</name>
</gene>
<feature type="transmembrane region" description="Helical" evidence="1">
    <location>
        <begin position="36"/>
        <end position="57"/>
    </location>
</feature>
<dbReference type="Proteomes" id="UP000614741">
    <property type="component" value="Unassembled WGS sequence"/>
</dbReference>
<reference evidence="2 3" key="1">
    <citation type="submission" date="2021-01" db="EMBL/GenBank/DDBJ databases">
        <title>Whole genome shotgun sequence of Cellulomonas phragmiteti NBRC 110785.</title>
        <authorList>
            <person name="Komaki H."/>
            <person name="Tamura T."/>
        </authorList>
    </citation>
    <scope>NUCLEOTIDE SEQUENCE [LARGE SCALE GENOMIC DNA]</scope>
    <source>
        <strain evidence="2 3">NBRC 110785</strain>
    </source>
</reference>
<keyword evidence="1" id="KW-0812">Transmembrane</keyword>
<sequence length="110" mass="11576">MTGSPVRSRTARRAAAYRAVMTDASPAPRRETRLHALARGVAIVAALLALADVVRWANRWYVSTMLADTPDGGLPLVAAAHSALVGAVAWSLVAVAAAFVGWRFRIVAAP</sequence>
<comment type="caution">
    <text evidence="2">The sequence shown here is derived from an EMBL/GenBank/DDBJ whole genome shotgun (WGS) entry which is preliminary data.</text>
</comment>
<feature type="transmembrane region" description="Helical" evidence="1">
    <location>
        <begin position="77"/>
        <end position="102"/>
    </location>
</feature>
<dbReference type="EMBL" id="BONP01000042">
    <property type="protein sequence ID" value="GIG41870.1"/>
    <property type="molecule type" value="Genomic_DNA"/>
</dbReference>